<dbReference type="AlphaFoldDB" id="A0A916JDT9"/>
<dbReference type="EMBL" id="CAJRAF010000002">
    <property type="protein sequence ID" value="CAG5002289.1"/>
    <property type="molecule type" value="Genomic_DNA"/>
</dbReference>
<dbReference type="Gene3D" id="2.180.10.10">
    <property type="entry name" value="RHS repeat-associated core"/>
    <property type="match status" value="1"/>
</dbReference>
<comment type="caution">
    <text evidence="1">The sequence shown here is derived from an EMBL/GenBank/DDBJ whole genome shotgun (WGS) entry which is preliminary data.</text>
</comment>
<gene>
    <name evidence="1" type="ORF">DYBT9275_02859</name>
</gene>
<dbReference type="InterPro" id="IPR050708">
    <property type="entry name" value="T6SS_VgrG/RHS"/>
</dbReference>
<keyword evidence="2" id="KW-1185">Reference proteome</keyword>
<dbReference type="Proteomes" id="UP000680038">
    <property type="component" value="Unassembled WGS sequence"/>
</dbReference>
<dbReference type="NCBIfam" id="TIGR03696">
    <property type="entry name" value="Rhs_assc_core"/>
    <property type="match status" value="1"/>
</dbReference>
<protein>
    <recommendedName>
        <fullName evidence="3">RHS repeat-associated core domain-containing protein</fullName>
    </recommendedName>
</protein>
<evidence type="ECO:0008006" key="3">
    <source>
        <dbReference type="Google" id="ProtNLM"/>
    </source>
</evidence>
<dbReference type="InterPro" id="IPR022385">
    <property type="entry name" value="Rhs_assc_core"/>
</dbReference>
<proteinExistence type="predicted"/>
<dbReference type="PANTHER" id="PTHR32305:SF15">
    <property type="entry name" value="PROTEIN RHSA-RELATED"/>
    <property type="match status" value="1"/>
</dbReference>
<organism evidence="1 2">
    <name type="scientific">Dyadobacter helix</name>
    <dbReference type="NCBI Taxonomy" id="2822344"/>
    <lineage>
        <taxon>Bacteria</taxon>
        <taxon>Pseudomonadati</taxon>
        <taxon>Bacteroidota</taxon>
        <taxon>Cytophagia</taxon>
        <taxon>Cytophagales</taxon>
        <taxon>Spirosomataceae</taxon>
        <taxon>Dyadobacter</taxon>
    </lineage>
</organism>
<dbReference type="PANTHER" id="PTHR32305">
    <property type="match status" value="1"/>
</dbReference>
<evidence type="ECO:0000313" key="1">
    <source>
        <dbReference type="EMBL" id="CAG5002289.1"/>
    </source>
</evidence>
<name>A0A916JDT9_9BACT</name>
<reference evidence="1" key="1">
    <citation type="submission" date="2021-04" db="EMBL/GenBank/DDBJ databases">
        <authorList>
            <person name="Rodrigo-Torres L."/>
            <person name="Arahal R. D."/>
            <person name="Lucena T."/>
        </authorList>
    </citation>
    <scope>NUCLEOTIDE SEQUENCE</scope>
    <source>
        <strain evidence="1">CECT 9275</strain>
    </source>
</reference>
<sequence length="314" mass="32077">MNEAGTMVQETEYFPFGLDLPRAAGINKYPGGVPLYNGKEKQPETGLLDYGARQYDPTIGRFGTVDGAAELFGHVSPYSYGLGNPLLYIDPSGDTTISINDFARTPFNPEKDVVQLNEATVRPDGFYGSGGLAYTAQTKGVVAGYSAGYNGSGEYGGADVNVTGFRAEYSNTTGTGAGNLALEGGVKVTGLQGTASLTGGTENNNIGLGTEGNALLAEANGTVGILTGENNKRGAYLGGEAGAYLLKGEANPSVTVFGFKVGVTVGGSLGSAHIGGGIGGYNDGNKGTFVFKGMGNIGLGAEIKIGFNVEKTIK</sequence>
<accession>A0A916JDT9</accession>
<evidence type="ECO:0000313" key="2">
    <source>
        <dbReference type="Proteomes" id="UP000680038"/>
    </source>
</evidence>